<dbReference type="Proteomes" id="UP001168620">
    <property type="component" value="Unassembled WGS sequence"/>
</dbReference>
<evidence type="ECO:0000313" key="3">
    <source>
        <dbReference type="Proteomes" id="UP001168620"/>
    </source>
</evidence>
<evidence type="ECO:0000256" key="1">
    <source>
        <dbReference type="SAM" id="MobiDB-lite"/>
    </source>
</evidence>
<feature type="region of interest" description="Disordered" evidence="1">
    <location>
        <begin position="137"/>
        <end position="170"/>
    </location>
</feature>
<evidence type="ECO:0000313" key="2">
    <source>
        <dbReference type="EMBL" id="MDN4173944.1"/>
    </source>
</evidence>
<keyword evidence="3" id="KW-1185">Reference proteome</keyword>
<protein>
    <submittedName>
        <fullName evidence="2">Uncharacterized protein</fullName>
    </submittedName>
</protein>
<name>A0ABT8FGY7_9ACTN</name>
<comment type="caution">
    <text evidence="2">The sequence shown here is derived from an EMBL/GenBank/DDBJ whole genome shotgun (WGS) entry which is preliminary data.</text>
</comment>
<sequence length="170" mass="18061">MSDTTAQIAAKGCNSTGITEDLAKRLHDNLGRKVVAVVELVSAGRAEKLDGSEKVSLSILTIEPAPNSATEDHLRDLARAFHYERKLAEDGPQLLEPGDGPEPTVKDVLARGNTIVGTDDDGEVRLLTDADLEAAEQQLALEEADDADPDDRPDIPRIGSPFATPSDPVA</sequence>
<reference evidence="2" key="1">
    <citation type="submission" date="2023-06" db="EMBL/GenBank/DDBJ databases">
        <title>Draft genome sequence of Nocardioides sp. SOB77.</title>
        <authorList>
            <person name="Zhang G."/>
        </authorList>
    </citation>
    <scope>NUCLEOTIDE SEQUENCE</scope>
    <source>
        <strain evidence="2">SOB77</strain>
    </source>
</reference>
<organism evidence="2 3">
    <name type="scientific">Nocardioides oceani</name>
    <dbReference type="NCBI Taxonomy" id="3058369"/>
    <lineage>
        <taxon>Bacteria</taxon>
        <taxon>Bacillati</taxon>
        <taxon>Actinomycetota</taxon>
        <taxon>Actinomycetes</taxon>
        <taxon>Propionibacteriales</taxon>
        <taxon>Nocardioidaceae</taxon>
        <taxon>Nocardioides</taxon>
    </lineage>
</organism>
<gene>
    <name evidence="2" type="ORF">QWY28_13365</name>
</gene>
<dbReference type="RefSeq" id="WP_300953046.1">
    <property type="nucleotide sequence ID" value="NZ_JAUHJQ010000005.1"/>
</dbReference>
<dbReference type="EMBL" id="JAUHJQ010000005">
    <property type="protein sequence ID" value="MDN4173944.1"/>
    <property type="molecule type" value="Genomic_DNA"/>
</dbReference>
<accession>A0ABT8FGY7</accession>
<proteinExistence type="predicted"/>